<feature type="compositionally biased region" description="Basic and acidic residues" evidence="1">
    <location>
        <begin position="46"/>
        <end position="55"/>
    </location>
</feature>
<evidence type="ECO:0000256" key="1">
    <source>
        <dbReference type="SAM" id="MobiDB-lite"/>
    </source>
</evidence>
<feature type="region of interest" description="Disordered" evidence="1">
    <location>
        <begin position="1"/>
        <end position="55"/>
    </location>
</feature>
<dbReference type="AlphaFoldDB" id="A0A8J3ZZ22"/>
<reference evidence="2" key="1">
    <citation type="submission" date="2021-01" db="EMBL/GenBank/DDBJ databases">
        <title>Whole genome shotgun sequence of Virgisporangium ochraceum NBRC 16418.</title>
        <authorList>
            <person name="Komaki H."/>
            <person name="Tamura T."/>
        </authorList>
    </citation>
    <scope>NUCLEOTIDE SEQUENCE</scope>
    <source>
        <strain evidence="2">NBRC 16418</strain>
    </source>
</reference>
<keyword evidence="3" id="KW-1185">Reference proteome</keyword>
<comment type="caution">
    <text evidence="2">The sequence shown here is derived from an EMBL/GenBank/DDBJ whole genome shotgun (WGS) entry which is preliminary data.</text>
</comment>
<name>A0A8J3ZZ22_9ACTN</name>
<feature type="compositionally biased region" description="Basic and acidic residues" evidence="1">
    <location>
        <begin position="20"/>
        <end position="31"/>
    </location>
</feature>
<sequence length="55" mass="5884">MHAVDLVDGDPEPGGGDVQIHTDDPTGRDLRNGWTEPDWTGTAGSVDKRKSIDVP</sequence>
<protein>
    <submittedName>
        <fullName evidence="2">Uncharacterized protein</fullName>
    </submittedName>
</protein>
<dbReference type="EMBL" id="BOPH01000083">
    <property type="protein sequence ID" value="GIJ70853.1"/>
    <property type="molecule type" value="Genomic_DNA"/>
</dbReference>
<dbReference type="Proteomes" id="UP000635606">
    <property type="component" value="Unassembled WGS sequence"/>
</dbReference>
<gene>
    <name evidence="2" type="ORF">Voc01_057700</name>
</gene>
<proteinExistence type="predicted"/>
<evidence type="ECO:0000313" key="2">
    <source>
        <dbReference type="EMBL" id="GIJ70853.1"/>
    </source>
</evidence>
<evidence type="ECO:0000313" key="3">
    <source>
        <dbReference type="Proteomes" id="UP000635606"/>
    </source>
</evidence>
<organism evidence="2 3">
    <name type="scientific">Virgisporangium ochraceum</name>
    <dbReference type="NCBI Taxonomy" id="65505"/>
    <lineage>
        <taxon>Bacteria</taxon>
        <taxon>Bacillati</taxon>
        <taxon>Actinomycetota</taxon>
        <taxon>Actinomycetes</taxon>
        <taxon>Micromonosporales</taxon>
        <taxon>Micromonosporaceae</taxon>
        <taxon>Virgisporangium</taxon>
    </lineage>
</organism>
<accession>A0A8J3ZZ22</accession>